<name>A0AAE8XXX9_9CAUD</name>
<protein>
    <submittedName>
        <fullName evidence="1">Tail sheath</fullName>
    </submittedName>
</protein>
<evidence type="ECO:0000313" key="1">
    <source>
        <dbReference type="EMBL" id="UBF22712.1"/>
    </source>
</evidence>
<dbReference type="Proteomes" id="UP000827260">
    <property type="component" value="Segment"/>
</dbReference>
<evidence type="ECO:0000313" key="2">
    <source>
        <dbReference type="Proteomes" id="UP000827260"/>
    </source>
</evidence>
<reference evidence="1" key="1">
    <citation type="submission" date="2021-05" db="EMBL/GenBank/DDBJ databases">
        <title>Diversity, taxonomy and evolution of archaeal viruses of the class Caudoviricetes.</title>
        <authorList>
            <person name="Liu Y."/>
            <person name="Demina T.A."/>
            <person name="Roux S."/>
            <person name="Aiewsakun P."/>
            <person name="Kazlauskas D."/>
            <person name="Simmonds P."/>
            <person name="Prangishvili D."/>
            <person name="Oksanen H.M."/>
            <person name="Krupovic M."/>
        </authorList>
    </citation>
    <scope>NUCLEOTIDE SEQUENCE</scope>
    <source>
        <strain evidence="1">HRTV-27/27</strain>
    </source>
</reference>
<accession>A0AAE8XXX9</accession>
<dbReference type="EMBL" id="MZ334522">
    <property type="protein sequence ID" value="UBF22712.1"/>
    <property type="molecule type" value="Genomic_DNA"/>
</dbReference>
<keyword evidence="2" id="KW-1185">Reference proteome</keyword>
<proteinExistence type="predicted"/>
<organism evidence="1 2">
    <name type="scientific">Halorubrum tailed virus 27</name>
    <dbReference type="NCBI Taxonomy" id="2878008"/>
    <lineage>
        <taxon>Viruses</taxon>
        <taxon>Duplodnaviria</taxon>
        <taxon>Heunggongvirae</taxon>
        <taxon>Uroviricota</taxon>
        <taxon>Caudoviricetes</taxon>
        <taxon>Thumleimavirales</taxon>
        <taxon>Hafunaviridae</taxon>
        <taxon>Minorvirus</taxon>
        <taxon>Minorvirus thailandense</taxon>
        <taxon>Minorvirus HRTV27</taxon>
    </lineage>
</organism>
<sequence length="430" mass="44299">MVLQITNSSLPGVNIAQDSANLVPITGGSAADVALVGEADLVTGSAVEEQHYRVTTASQAERLFGDSPLARNIQDALSNGSYPIHAAAASESVVASEDISGIGSTSGSLSSAPLVEDASRITFDVDGTEKTTVLTLNRPSSEPVSADEVYVNAQTGEFDLDAAPSSSGDVAYVALDYGPALDAIESAVGDVVDWIGVLSDSDEARGDLLSTVQAIAGRVTPIIGVAGASPGMEDPTTYTNPADTSRLQLLYSSRDGDGEFLMGSYIGLRGRIGIGRSGIRQRLSGVNSVNHNLTEAEATALDDQQVVVLQSDSRGVKLLNDPTCVASGNTDESQYADALSRLSVDAATVLIDANAERFIGRLNKPAVLNQLRAVLSAALASLEDSSAIVGTDVRVAPVDANTADVDVSLELAKPLRNINVVISSGNATLA</sequence>
<gene>
    <name evidence="1" type="ORF">HRTV-27_gp19</name>
</gene>